<evidence type="ECO:0000313" key="1">
    <source>
        <dbReference type="EMBL" id="KAJ4724195.1"/>
    </source>
</evidence>
<proteinExistence type="predicted"/>
<comment type="caution">
    <text evidence="1">The sequence shown here is derived from an EMBL/GenBank/DDBJ whole genome shotgun (WGS) entry which is preliminary data.</text>
</comment>
<gene>
    <name evidence="1" type="ORF">OWV82_003207</name>
</gene>
<protein>
    <submittedName>
        <fullName evidence="1">Cobyric acid synthase</fullName>
    </submittedName>
</protein>
<evidence type="ECO:0000313" key="2">
    <source>
        <dbReference type="Proteomes" id="UP001164539"/>
    </source>
</evidence>
<keyword evidence="2" id="KW-1185">Reference proteome</keyword>
<accession>A0ACC1YK59</accession>
<sequence>MDRIQQQSESPTRDSKSLTVLSIECLKGSSKADEWTGDMLQTGDIVEEIRIGSGSSFGSGSGSLRSYKSPFKNGKSGVQKILHSSFKNKETSILVRIRRGDDEFVELQACIVPESGGKRNCYMLRSIADPNYAVGFTDRTESECFELQASRSSRIINALSRARLQDGYVAYPWEKRKQEVLSVPNSSCFLSMLLLPKASDLVASRYNDVEDTLTCANAWLNASQASGVPIVFMNIQTESLLTKISGETASATVNAGSLSDLSNLANASLYGFEDYHGVDLGVVRAVRLWYAPIAGEFPIEIKIKESDSKLGFAISRTEEGFIYVSSVIDGDENAPATRSELSLLYKEAMSASRLLVISRVSNQKVLPWMVSSTGAVRCFDTISLSQKLSLHRHASLPILLHVFLWDQALVSTHGNISRTRTVSPPGMPLPAEVRLARQPNENQVQPLPANVSNDSGIRDIPEARLERDTAGEVSFRFHDFSLSSNWV</sequence>
<dbReference type="Proteomes" id="UP001164539">
    <property type="component" value="Chromosome 2"/>
</dbReference>
<organism evidence="1 2">
    <name type="scientific">Melia azedarach</name>
    <name type="common">Chinaberry tree</name>
    <dbReference type="NCBI Taxonomy" id="155640"/>
    <lineage>
        <taxon>Eukaryota</taxon>
        <taxon>Viridiplantae</taxon>
        <taxon>Streptophyta</taxon>
        <taxon>Embryophyta</taxon>
        <taxon>Tracheophyta</taxon>
        <taxon>Spermatophyta</taxon>
        <taxon>Magnoliopsida</taxon>
        <taxon>eudicotyledons</taxon>
        <taxon>Gunneridae</taxon>
        <taxon>Pentapetalae</taxon>
        <taxon>rosids</taxon>
        <taxon>malvids</taxon>
        <taxon>Sapindales</taxon>
        <taxon>Meliaceae</taxon>
        <taxon>Melia</taxon>
    </lineage>
</organism>
<name>A0ACC1YK59_MELAZ</name>
<dbReference type="EMBL" id="CM051395">
    <property type="protein sequence ID" value="KAJ4724195.1"/>
    <property type="molecule type" value="Genomic_DNA"/>
</dbReference>
<reference evidence="1 2" key="1">
    <citation type="journal article" date="2023" name="Science">
        <title>Complex scaffold remodeling in plant triterpene biosynthesis.</title>
        <authorList>
            <person name="De La Pena R."/>
            <person name="Hodgson H."/>
            <person name="Liu J.C."/>
            <person name="Stephenson M.J."/>
            <person name="Martin A.C."/>
            <person name="Owen C."/>
            <person name="Harkess A."/>
            <person name="Leebens-Mack J."/>
            <person name="Jimenez L.E."/>
            <person name="Osbourn A."/>
            <person name="Sattely E.S."/>
        </authorList>
    </citation>
    <scope>NUCLEOTIDE SEQUENCE [LARGE SCALE GENOMIC DNA]</scope>
    <source>
        <strain evidence="2">cv. JPN11</strain>
        <tissue evidence="1">Leaf</tissue>
    </source>
</reference>